<dbReference type="GO" id="GO:0042627">
    <property type="term" value="C:chylomicron"/>
    <property type="evidence" value="ECO:0007669"/>
    <property type="project" value="UniProtKB-KW"/>
</dbReference>
<keyword evidence="4" id="KW-0813">Transport</keyword>
<keyword evidence="8" id="KW-0442">Lipid degradation</keyword>
<protein>
    <recommendedName>
        <fullName evidence="3">Apolipoprotein C-III</fullName>
    </recommendedName>
    <alternativeName>
        <fullName evidence="12">Apolipoprotein C3</fullName>
    </alternativeName>
</protein>
<dbReference type="GO" id="GO:0005543">
    <property type="term" value="F:phospholipid binding"/>
    <property type="evidence" value="ECO:0007669"/>
    <property type="project" value="Ensembl"/>
</dbReference>
<dbReference type="GO" id="GO:0045717">
    <property type="term" value="P:negative regulation of fatty acid biosynthetic process"/>
    <property type="evidence" value="ECO:0007669"/>
    <property type="project" value="Ensembl"/>
</dbReference>
<evidence type="ECO:0000256" key="3">
    <source>
        <dbReference type="ARBA" id="ARBA00015570"/>
    </source>
</evidence>
<dbReference type="GO" id="GO:0060621">
    <property type="term" value="P:negative regulation of cholesterol import"/>
    <property type="evidence" value="ECO:0007669"/>
    <property type="project" value="Ensembl"/>
</dbReference>
<accession>A0A2K6FT92</accession>
<evidence type="ECO:0000256" key="13">
    <source>
        <dbReference type="ARBA" id="ARBA00045699"/>
    </source>
</evidence>
<dbReference type="AlphaFoldDB" id="A0A2K6FT92"/>
<dbReference type="GO" id="GO:0055102">
    <property type="term" value="F:lipase inhibitor activity"/>
    <property type="evidence" value="ECO:0007669"/>
    <property type="project" value="Ensembl"/>
</dbReference>
<evidence type="ECO:0000256" key="9">
    <source>
        <dbReference type="ARBA" id="ARBA00023055"/>
    </source>
</evidence>
<dbReference type="GO" id="GO:0010989">
    <property type="term" value="P:negative regulation of low-density lipoprotein particle clearance"/>
    <property type="evidence" value="ECO:0007669"/>
    <property type="project" value="Ensembl"/>
</dbReference>
<reference evidence="15" key="2">
    <citation type="submission" date="2025-09" db="UniProtKB">
        <authorList>
            <consortium name="Ensembl"/>
        </authorList>
    </citation>
    <scope>IDENTIFICATION</scope>
</reference>
<dbReference type="GO" id="GO:0070653">
    <property type="term" value="F:high-density lipoprotein particle receptor binding"/>
    <property type="evidence" value="ECO:0007669"/>
    <property type="project" value="Ensembl"/>
</dbReference>
<dbReference type="GO" id="GO:0034361">
    <property type="term" value="C:very-low-density lipoprotein particle"/>
    <property type="evidence" value="ECO:0007669"/>
    <property type="project" value="UniProtKB-KW"/>
</dbReference>
<evidence type="ECO:0000256" key="10">
    <source>
        <dbReference type="ARBA" id="ARBA00023098"/>
    </source>
</evidence>
<evidence type="ECO:0000256" key="5">
    <source>
        <dbReference type="ARBA" id="ARBA00022513"/>
    </source>
</evidence>
<dbReference type="GO" id="GO:0034382">
    <property type="term" value="P:chylomicron remnant clearance"/>
    <property type="evidence" value="ECO:0007669"/>
    <property type="project" value="Ensembl"/>
</dbReference>
<gene>
    <name evidence="15" type="primary">APOC3</name>
</gene>
<keyword evidence="11" id="KW-0850">VLDL</keyword>
<dbReference type="OMA" id="YWSTFKG"/>
<dbReference type="PANTHER" id="PTHR14225:SF0">
    <property type="entry name" value="APOLIPOPROTEIN C-III"/>
    <property type="match status" value="1"/>
</dbReference>
<dbReference type="GO" id="GO:0033700">
    <property type="term" value="P:phospholipid efflux"/>
    <property type="evidence" value="ECO:0007669"/>
    <property type="project" value="Ensembl"/>
</dbReference>
<dbReference type="InterPro" id="IPR038195">
    <property type="entry name" value="Apo_CIII_sf"/>
</dbReference>
<evidence type="ECO:0000256" key="14">
    <source>
        <dbReference type="SAM" id="SignalP"/>
    </source>
</evidence>
<dbReference type="GO" id="GO:0042157">
    <property type="term" value="P:lipoprotein metabolic process"/>
    <property type="evidence" value="ECO:0007669"/>
    <property type="project" value="InterPro"/>
</dbReference>
<dbReference type="GO" id="GO:0070328">
    <property type="term" value="P:triglyceride homeostasis"/>
    <property type="evidence" value="ECO:0007669"/>
    <property type="project" value="Ensembl"/>
</dbReference>
<dbReference type="Ensembl" id="ENSPCOT00000027844.1">
    <property type="protein sequence ID" value="ENSPCOP00000017209.1"/>
    <property type="gene ID" value="ENSPCOG00000020408.1"/>
</dbReference>
<reference evidence="15" key="1">
    <citation type="submission" date="2025-08" db="UniProtKB">
        <authorList>
            <consortium name="Ensembl"/>
        </authorList>
    </citation>
    <scope>IDENTIFICATION</scope>
</reference>
<dbReference type="GO" id="GO:0042632">
    <property type="term" value="P:cholesterol homeostasis"/>
    <property type="evidence" value="ECO:0007669"/>
    <property type="project" value="Ensembl"/>
</dbReference>
<dbReference type="GO" id="GO:0034363">
    <property type="term" value="C:intermediate-density lipoprotein particle"/>
    <property type="evidence" value="ECO:0007669"/>
    <property type="project" value="Ensembl"/>
</dbReference>
<evidence type="ECO:0000256" key="4">
    <source>
        <dbReference type="ARBA" id="ARBA00022448"/>
    </source>
</evidence>
<dbReference type="GO" id="GO:0007186">
    <property type="term" value="P:G protein-coupled receptor signaling pathway"/>
    <property type="evidence" value="ECO:0007669"/>
    <property type="project" value="Ensembl"/>
</dbReference>
<evidence type="ECO:0000256" key="1">
    <source>
        <dbReference type="ARBA" id="ARBA00004613"/>
    </source>
</evidence>
<dbReference type="GO" id="GO:0010903">
    <property type="term" value="P:negative regulation of very-low-density lipoprotein particle remodeling"/>
    <property type="evidence" value="ECO:0007669"/>
    <property type="project" value="Ensembl"/>
</dbReference>
<comment type="function">
    <text evidence="13">Component of triglyceride-rich very low density lipoproteins (VLDL) and high density lipoproteins (HDL) in plasma. Plays a multifaceted role in triglyceride homeostasis. Intracellularly, promotes hepatic very low density lipoprotein 1 (VLDL1) assembly and secretion; extracellularly, attenuates hydrolysis and clearance of triglyceride-rich lipoproteins (TRLs). Impairs the lipolysis of TRLs by inhibiting lipoprotein lipase and the hepatic uptake of TRLs by remnant receptors. Formed of several curved helices connected via semiflexible hinges, so that it can wrap tightly around the curved micelle surface and easily adapt to the different diameters of its natural binding partners.</text>
</comment>
<dbReference type="Gene3D" id="6.10.90.10">
    <property type="entry name" value="Apolipoprotein CIII"/>
    <property type="match status" value="1"/>
</dbReference>
<evidence type="ECO:0000313" key="16">
    <source>
        <dbReference type="Proteomes" id="UP000233160"/>
    </source>
</evidence>
<keyword evidence="16" id="KW-1185">Reference proteome</keyword>
<comment type="subcellular location">
    <subcellularLocation>
        <location evidence="1">Secreted</location>
    </subcellularLocation>
</comment>
<comment type="similarity">
    <text evidence="2">Belongs to the apolipoprotein C3 family.</text>
</comment>
<dbReference type="InterPro" id="IPR008403">
    <property type="entry name" value="Apo-CIII"/>
</dbReference>
<dbReference type="GeneTree" id="ENSGT00390000015395"/>
<keyword evidence="5" id="KW-0162">Chylomicron</keyword>
<dbReference type="GO" id="GO:0019433">
    <property type="term" value="P:triglyceride catabolic process"/>
    <property type="evidence" value="ECO:0007669"/>
    <property type="project" value="Ensembl"/>
</dbReference>
<keyword evidence="7 14" id="KW-0732">Signal</keyword>
<evidence type="ECO:0000256" key="7">
    <source>
        <dbReference type="ARBA" id="ARBA00022729"/>
    </source>
</evidence>
<dbReference type="GO" id="GO:0010897">
    <property type="term" value="P:negative regulation of triglyceride catabolic process"/>
    <property type="evidence" value="ECO:0007669"/>
    <property type="project" value="Ensembl"/>
</dbReference>
<name>A0A2K6FT92_PROCO</name>
<dbReference type="PANTHER" id="PTHR14225">
    <property type="entry name" value="APOLIPOPROTEIN C-III"/>
    <property type="match status" value="1"/>
</dbReference>
<dbReference type="GO" id="GO:0034366">
    <property type="term" value="C:spherical high-density lipoprotein particle"/>
    <property type="evidence" value="ECO:0007669"/>
    <property type="project" value="Ensembl"/>
</dbReference>
<dbReference type="STRING" id="379532.ENSPCOP00000017209"/>
<dbReference type="GO" id="GO:0033344">
    <property type="term" value="P:cholesterol efflux"/>
    <property type="evidence" value="ECO:0007669"/>
    <property type="project" value="Ensembl"/>
</dbReference>
<feature type="signal peptide" evidence="14">
    <location>
        <begin position="1"/>
        <end position="37"/>
    </location>
</feature>
<dbReference type="Pfam" id="PF05778">
    <property type="entry name" value="Apo-CIII"/>
    <property type="match status" value="1"/>
</dbReference>
<proteinExistence type="inferred from homology"/>
<feature type="chain" id="PRO_5014323668" description="Apolipoprotein C-III" evidence="14">
    <location>
        <begin position="38"/>
        <end position="116"/>
    </location>
</feature>
<dbReference type="GO" id="GO:0048261">
    <property type="term" value="P:negative regulation of receptor-mediated endocytosis"/>
    <property type="evidence" value="ECO:0007669"/>
    <property type="project" value="Ensembl"/>
</dbReference>
<dbReference type="GO" id="GO:0010916">
    <property type="term" value="P:negative regulation of very-low-density lipoprotein particle clearance"/>
    <property type="evidence" value="ECO:0007669"/>
    <property type="project" value="Ensembl"/>
</dbReference>
<dbReference type="GO" id="GO:0032489">
    <property type="term" value="P:regulation of Cdc42 protein signal transduction"/>
    <property type="evidence" value="ECO:0007669"/>
    <property type="project" value="Ensembl"/>
</dbReference>
<sequence>GTWAAPHRTLARRNGGAMQPRVLLVAALLALLASARAEEAGEASLLGVMQGYVQRATKTAQEALTSVQESHMAQQARGWMTGGLSSLKEYWSTMKDKFSGFWDSIPEVASTLAETF</sequence>
<keyword evidence="9" id="KW-0445">Lipid transport</keyword>
<organism evidence="15 16">
    <name type="scientific">Propithecus coquereli</name>
    <name type="common">Coquerel's sifaka</name>
    <name type="synonym">Propithecus verreauxi coquereli</name>
    <dbReference type="NCBI Taxonomy" id="379532"/>
    <lineage>
        <taxon>Eukaryota</taxon>
        <taxon>Metazoa</taxon>
        <taxon>Chordata</taxon>
        <taxon>Craniata</taxon>
        <taxon>Vertebrata</taxon>
        <taxon>Euteleostomi</taxon>
        <taxon>Mammalia</taxon>
        <taxon>Eutheria</taxon>
        <taxon>Euarchontoglires</taxon>
        <taxon>Primates</taxon>
        <taxon>Strepsirrhini</taxon>
        <taxon>Lemuriformes</taxon>
        <taxon>Indriidae</taxon>
        <taxon>Propithecus</taxon>
    </lineage>
</organism>
<evidence type="ECO:0000256" key="2">
    <source>
        <dbReference type="ARBA" id="ARBA00011008"/>
    </source>
</evidence>
<dbReference type="GO" id="GO:0034375">
    <property type="term" value="P:high-density lipoprotein particle remodeling"/>
    <property type="evidence" value="ECO:0007669"/>
    <property type="project" value="Ensembl"/>
</dbReference>
<evidence type="ECO:0000256" key="6">
    <source>
        <dbReference type="ARBA" id="ARBA00022525"/>
    </source>
</evidence>
<evidence type="ECO:0000256" key="11">
    <source>
        <dbReference type="ARBA" id="ARBA00023313"/>
    </source>
</evidence>
<dbReference type="GO" id="GO:0010987">
    <property type="term" value="P:negative regulation of high-density lipoprotein particle clearance"/>
    <property type="evidence" value="ECO:0007669"/>
    <property type="project" value="Ensembl"/>
</dbReference>
<evidence type="ECO:0000256" key="12">
    <source>
        <dbReference type="ARBA" id="ARBA00031173"/>
    </source>
</evidence>
<keyword evidence="6" id="KW-0964">Secreted</keyword>
<keyword evidence="10" id="KW-0443">Lipid metabolism</keyword>
<evidence type="ECO:0000256" key="8">
    <source>
        <dbReference type="ARBA" id="ARBA00022963"/>
    </source>
</evidence>
<evidence type="ECO:0000313" key="15">
    <source>
        <dbReference type="Ensembl" id="ENSPCOP00000017209.1"/>
    </source>
</evidence>
<dbReference type="Proteomes" id="UP000233160">
    <property type="component" value="Unassembled WGS sequence"/>
</dbReference>